<feature type="non-terminal residue" evidence="1">
    <location>
        <position position="130"/>
    </location>
</feature>
<feature type="non-terminal residue" evidence="1">
    <location>
        <position position="1"/>
    </location>
</feature>
<dbReference type="HOGENOM" id="CLU_130016_0_0_1"/>
<sequence length="130" mass="15147">GSWIWNHFEEVNTEEQTGDKEEPLKRCKFLDANGKVCRAFYINDGSTGNAINHLLIDHKISKDGEINKNQQTIQTVMCIHKHKDNRQKELCKFLIDWIIDNLQPLYVVQSPSFCRLISELDLAFIMPDEK</sequence>
<accession>U9UHX7</accession>
<evidence type="ECO:0000313" key="1">
    <source>
        <dbReference type="EMBL" id="ESA19287.1"/>
    </source>
</evidence>
<dbReference type="SUPFAM" id="SSF140996">
    <property type="entry name" value="Hermes dimerisation domain"/>
    <property type="match status" value="1"/>
</dbReference>
<organism evidence="1">
    <name type="scientific">Rhizophagus irregularis (strain DAOM 181602 / DAOM 197198 / MUCL 43194)</name>
    <name type="common">Arbuscular mycorrhizal fungus</name>
    <name type="synonym">Glomus intraradices</name>
    <dbReference type="NCBI Taxonomy" id="747089"/>
    <lineage>
        <taxon>Eukaryota</taxon>
        <taxon>Fungi</taxon>
        <taxon>Fungi incertae sedis</taxon>
        <taxon>Mucoromycota</taxon>
        <taxon>Glomeromycotina</taxon>
        <taxon>Glomeromycetes</taxon>
        <taxon>Glomerales</taxon>
        <taxon>Glomeraceae</taxon>
        <taxon>Rhizophagus</taxon>
    </lineage>
</organism>
<name>U9UHX7_RHIID</name>
<reference evidence="1" key="1">
    <citation type="submission" date="2013-07" db="EMBL/GenBank/DDBJ databases">
        <title>The genome of an arbuscular mycorrhizal fungus provides insights into the evolution of the oldest plant symbiosis.</title>
        <authorList>
            <consortium name="DOE Joint Genome Institute"/>
            <person name="Tisserant E."/>
            <person name="Malbreil M."/>
            <person name="Kuo A."/>
            <person name="Kohler A."/>
            <person name="Symeonidi A."/>
            <person name="Balestrini R."/>
            <person name="Charron P."/>
            <person name="Duensing N."/>
            <person name="Frei-dit-Frey N."/>
            <person name="Gianinazzi-Pearson V."/>
            <person name="Gilbert B."/>
            <person name="Handa Y."/>
            <person name="Hijri M."/>
            <person name="Kaul R."/>
            <person name="Kawaguchi M."/>
            <person name="Krajinski F."/>
            <person name="Lammers P."/>
            <person name="Lapierre D."/>
            <person name="Masclaux F.G."/>
            <person name="Murat C."/>
            <person name="Morin E."/>
            <person name="Ndikumana S."/>
            <person name="Pagni M."/>
            <person name="Petitpierre D."/>
            <person name="Requena N."/>
            <person name="Rosikiewicz P."/>
            <person name="Riley R."/>
            <person name="Saito K."/>
            <person name="San Clemente H."/>
            <person name="Shapiro H."/>
            <person name="van Tuinen D."/>
            <person name="Becard G."/>
            <person name="Bonfante P."/>
            <person name="Paszkowski U."/>
            <person name="Shachar-Hill Y."/>
            <person name="Young J.P."/>
            <person name="Sanders I.R."/>
            <person name="Henrissat B."/>
            <person name="Rensing S.A."/>
            <person name="Grigoriev I.V."/>
            <person name="Corradi N."/>
            <person name="Roux C."/>
            <person name="Martin F."/>
        </authorList>
    </citation>
    <scope>NUCLEOTIDE SEQUENCE</scope>
    <source>
        <strain evidence="1">DAOM 197198</strain>
    </source>
</reference>
<protein>
    <submittedName>
        <fullName evidence="1">Uncharacterized protein</fullName>
    </submittedName>
</protein>
<gene>
    <name evidence="1" type="ORF">GLOINDRAFT_92954</name>
</gene>
<dbReference type="AlphaFoldDB" id="U9UHX7"/>
<dbReference type="EMBL" id="KI278382">
    <property type="protein sequence ID" value="ESA19287.1"/>
    <property type="molecule type" value="Genomic_DNA"/>
</dbReference>
<proteinExistence type="predicted"/>